<reference evidence="1" key="1">
    <citation type="submission" date="2020-07" db="EMBL/GenBank/DDBJ databases">
        <title>Multicomponent nature underlies the extraordinary mechanical properties of spider dragline silk.</title>
        <authorList>
            <person name="Kono N."/>
            <person name="Nakamura H."/>
            <person name="Mori M."/>
            <person name="Yoshida Y."/>
            <person name="Ohtoshi R."/>
            <person name="Malay A.D."/>
            <person name="Moran D.A.P."/>
            <person name="Tomita M."/>
            <person name="Numata K."/>
            <person name="Arakawa K."/>
        </authorList>
    </citation>
    <scope>NUCLEOTIDE SEQUENCE</scope>
</reference>
<name>A0A8X6FJ82_TRICU</name>
<evidence type="ECO:0000313" key="1">
    <source>
        <dbReference type="EMBL" id="GFQ80354.1"/>
    </source>
</evidence>
<dbReference type="PANTHER" id="PTHR45749:SF23">
    <property type="entry name" value="ZINC FINGER MYM-TYPE PROTEIN 1-LIKE"/>
    <property type="match status" value="1"/>
</dbReference>
<comment type="caution">
    <text evidence="1">The sequence shown here is derived from an EMBL/GenBank/DDBJ whole genome shotgun (WGS) entry which is preliminary data.</text>
</comment>
<keyword evidence="2" id="KW-1185">Reference proteome</keyword>
<sequence>MGEDFEKIIVATIKLLASQELAFRGSPEDITSRQKGNYLSCLVHLAQFDDLLSEHLRRYANKGKGPVSYLTHQICNEFMELMKIKLVETFI</sequence>
<dbReference type="Proteomes" id="UP000887116">
    <property type="component" value="Unassembled WGS sequence"/>
</dbReference>
<dbReference type="EMBL" id="BMAO01002384">
    <property type="protein sequence ID" value="GFQ80354.1"/>
    <property type="molecule type" value="Genomic_DNA"/>
</dbReference>
<dbReference type="AlphaFoldDB" id="A0A8X6FJ82"/>
<protein>
    <submittedName>
        <fullName evidence="1">DUF4371 domain-containing protein</fullName>
    </submittedName>
</protein>
<gene>
    <name evidence="1" type="ORF">TNCT_113571</name>
</gene>
<dbReference type="OrthoDB" id="6435517at2759"/>
<evidence type="ECO:0000313" key="2">
    <source>
        <dbReference type="Proteomes" id="UP000887116"/>
    </source>
</evidence>
<dbReference type="PANTHER" id="PTHR45749">
    <property type="match status" value="1"/>
</dbReference>
<proteinExistence type="predicted"/>
<organism evidence="1 2">
    <name type="scientific">Trichonephila clavata</name>
    <name type="common">Joro spider</name>
    <name type="synonym">Nephila clavata</name>
    <dbReference type="NCBI Taxonomy" id="2740835"/>
    <lineage>
        <taxon>Eukaryota</taxon>
        <taxon>Metazoa</taxon>
        <taxon>Ecdysozoa</taxon>
        <taxon>Arthropoda</taxon>
        <taxon>Chelicerata</taxon>
        <taxon>Arachnida</taxon>
        <taxon>Araneae</taxon>
        <taxon>Araneomorphae</taxon>
        <taxon>Entelegynae</taxon>
        <taxon>Araneoidea</taxon>
        <taxon>Nephilidae</taxon>
        <taxon>Trichonephila</taxon>
    </lineage>
</organism>
<accession>A0A8X6FJ82</accession>